<evidence type="ECO:0000256" key="8">
    <source>
        <dbReference type="RuleBase" id="RU363068"/>
    </source>
</evidence>
<proteinExistence type="inferred from homology"/>
<gene>
    <name evidence="9" type="primary">fghA</name>
    <name evidence="9" type="ORF">OW157_03535</name>
</gene>
<dbReference type="PANTHER" id="PTHR10061">
    <property type="entry name" value="S-FORMYLGLUTATHIONE HYDROLASE"/>
    <property type="match status" value="1"/>
</dbReference>
<sequence length="279" mass="31900">MLKELEKKKVFSGYQYRYQHDSQVLKCSMVFTLFLPKLDNKQTIPLIWWLSGLTCDDQNFATKGGFQAYAQANQQAIVIPDTSPRGEGVPDDDAYDLGQGASFYLDASQEPWSQNYLMYTYLSQELPELVKSLIPNFSGQEAIMGHSMGGYGALMLALRQPERFQSVSAFAPITNPSQVEWGKKAFSNYLGDNHHQWQTYDPIYLLDQEKVPPMLITQGTADEFYPNQLTEEAFLSAANQHNHQVTYNKEEAYDHSYYTIASFIGQHLAFHHDHLRDNI</sequence>
<name>A0A9X3FP45_9LACT</name>
<comment type="similarity">
    <text evidence="1 8">Belongs to the esterase D family.</text>
</comment>
<evidence type="ECO:0000313" key="10">
    <source>
        <dbReference type="Proteomes" id="UP001146670"/>
    </source>
</evidence>
<evidence type="ECO:0000256" key="5">
    <source>
        <dbReference type="ARBA" id="ARBA00047590"/>
    </source>
</evidence>
<dbReference type="SUPFAM" id="SSF53474">
    <property type="entry name" value="alpha/beta-Hydrolases"/>
    <property type="match status" value="1"/>
</dbReference>
<dbReference type="FunFam" id="3.40.50.1820:FF:000002">
    <property type="entry name" value="S-formylglutathione hydrolase"/>
    <property type="match status" value="1"/>
</dbReference>
<organism evidence="9 10">
    <name type="scientific">Aerococcus kribbianus</name>
    <dbReference type="NCBI Taxonomy" id="2999064"/>
    <lineage>
        <taxon>Bacteria</taxon>
        <taxon>Bacillati</taxon>
        <taxon>Bacillota</taxon>
        <taxon>Bacilli</taxon>
        <taxon>Lactobacillales</taxon>
        <taxon>Aerococcaceae</taxon>
        <taxon>Aerococcus</taxon>
    </lineage>
</organism>
<dbReference type="GO" id="GO:0018738">
    <property type="term" value="F:S-formylglutathione hydrolase activity"/>
    <property type="evidence" value="ECO:0007669"/>
    <property type="project" value="UniProtKB-UniRule"/>
</dbReference>
<evidence type="ECO:0000256" key="4">
    <source>
        <dbReference type="ARBA" id="ARBA00022801"/>
    </source>
</evidence>
<dbReference type="RefSeq" id="WP_268751956.1">
    <property type="nucleotide sequence ID" value="NZ_JAPRFQ010000001.1"/>
</dbReference>
<dbReference type="EC" id="3.1.2.12" evidence="2 6"/>
<dbReference type="GO" id="GO:0052689">
    <property type="term" value="F:carboxylic ester hydrolase activity"/>
    <property type="evidence" value="ECO:0007669"/>
    <property type="project" value="UniProtKB-KW"/>
</dbReference>
<dbReference type="PANTHER" id="PTHR10061:SF0">
    <property type="entry name" value="S-FORMYLGLUTATHIONE HYDROLASE"/>
    <property type="match status" value="1"/>
</dbReference>
<dbReference type="InterPro" id="IPR014186">
    <property type="entry name" value="S-formylglutathione_hydrol"/>
</dbReference>
<comment type="catalytic activity">
    <reaction evidence="5 8">
        <text>S-formylglutathione + H2O = formate + glutathione + H(+)</text>
        <dbReference type="Rhea" id="RHEA:14961"/>
        <dbReference type="ChEBI" id="CHEBI:15377"/>
        <dbReference type="ChEBI" id="CHEBI:15378"/>
        <dbReference type="ChEBI" id="CHEBI:15740"/>
        <dbReference type="ChEBI" id="CHEBI:57688"/>
        <dbReference type="ChEBI" id="CHEBI:57925"/>
        <dbReference type="EC" id="3.1.2.12"/>
    </reaction>
</comment>
<evidence type="ECO:0000256" key="1">
    <source>
        <dbReference type="ARBA" id="ARBA00005622"/>
    </source>
</evidence>
<feature type="active site" description="Charge relay system" evidence="7">
    <location>
        <position position="255"/>
    </location>
</feature>
<dbReference type="NCBIfam" id="TIGR02821">
    <property type="entry name" value="fghA_ester_D"/>
    <property type="match status" value="1"/>
</dbReference>
<evidence type="ECO:0000256" key="3">
    <source>
        <dbReference type="ARBA" id="ARBA00022487"/>
    </source>
</evidence>
<evidence type="ECO:0000256" key="2">
    <source>
        <dbReference type="ARBA" id="ARBA00012479"/>
    </source>
</evidence>
<comment type="function">
    <text evidence="8">Serine hydrolase involved in the detoxification of formaldehyde.</text>
</comment>
<dbReference type="InterPro" id="IPR029058">
    <property type="entry name" value="AB_hydrolase_fold"/>
</dbReference>
<evidence type="ECO:0000313" key="9">
    <source>
        <dbReference type="EMBL" id="MCZ0725641.1"/>
    </source>
</evidence>
<protein>
    <recommendedName>
        <fullName evidence="2 6">S-formylglutathione hydrolase</fullName>
        <ecNumber evidence="2 6">3.1.2.12</ecNumber>
    </recommendedName>
</protein>
<dbReference type="Pfam" id="PF00756">
    <property type="entry name" value="Esterase"/>
    <property type="match status" value="1"/>
</dbReference>
<feature type="active site" description="Charge relay system" evidence="7">
    <location>
        <position position="222"/>
    </location>
</feature>
<accession>A0A9X3FP45</accession>
<comment type="caution">
    <text evidence="9">The sequence shown here is derived from an EMBL/GenBank/DDBJ whole genome shotgun (WGS) entry which is preliminary data.</text>
</comment>
<feature type="active site" description="Charge relay system" evidence="7">
    <location>
        <position position="147"/>
    </location>
</feature>
<keyword evidence="3 8" id="KW-0719">Serine esterase</keyword>
<keyword evidence="10" id="KW-1185">Reference proteome</keyword>
<reference evidence="9" key="1">
    <citation type="submission" date="2022-12" db="EMBL/GenBank/DDBJ databases">
        <title>Description and comparative metabolic analysis of Aerococcus sp. nov., isolated from the feces of a pig.</title>
        <authorList>
            <person name="Chang Y.-H."/>
        </authorList>
    </citation>
    <scope>NUCLEOTIDE SEQUENCE</scope>
    <source>
        <strain evidence="9">YH-aer222</strain>
    </source>
</reference>
<dbReference type="GO" id="GO:0005829">
    <property type="term" value="C:cytosol"/>
    <property type="evidence" value="ECO:0007669"/>
    <property type="project" value="TreeGrafter"/>
</dbReference>
<evidence type="ECO:0000256" key="6">
    <source>
        <dbReference type="NCBIfam" id="TIGR02821"/>
    </source>
</evidence>
<dbReference type="Gene3D" id="3.40.50.1820">
    <property type="entry name" value="alpha/beta hydrolase"/>
    <property type="match status" value="1"/>
</dbReference>
<dbReference type="EMBL" id="JAPRFR010000001">
    <property type="protein sequence ID" value="MCZ0725641.1"/>
    <property type="molecule type" value="Genomic_DNA"/>
</dbReference>
<dbReference type="InterPro" id="IPR000801">
    <property type="entry name" value="Esterase-like"/>
</dbReference>
<evidence type="ECO:0000256" key="7">
    <source>
        <dbReference type="PIRSR" id="PIRSR614186-1"/>
    </source>
</evidence>
<dbReference type="GO" id="GO:0046294">
    <property type="term" value="P:formaldehyde catabolic process"/>
    <property type="evidence" value="ECO:0007669"/>
    <property type="project" value="InterPro"/>
</dbReference>
<keyword evidence="4 8" id="KW-0378">Hydrolase</keyword>
<dbReference type="Proteomes" id="UP001146670">
    <property type="component" value="Unassembled WGS sequence"/>
</dbReference>
<dbReference type="AlphaFoldDB" id="A0A9X3FP45"/>